<dbReference type="OrthoDB" id="192055at2"/>
<dbReference type="GO" id="GO:0003677">
    <property type="term" value="F:DNA binding"/>
    <property type="evidence" value="ECO:0007669"/>
    <property type="project" value="UniProtKB-KW"/>
</dbReference>
<protein>
    <recommendedName>
        <fullName evidence="4">Tyr recombinase domain-containing protein</fullName>
    </recommendedName>
</protein>
<keyword evidence="6" id="KW-1185">Reference proteome</keyword>
<dbReference type="InterPro" id="IPR050090">
    <property type="entry name" value="Tyrosine_recombinase_XerCD"/>
</dbReference>
<gene>
    <name evidence="5" type="ORF">BED41_14150</name>
</gene>
<keyword evidence="3" id="KW-0233">DNA recombination</keyword>
<dbReference type="AlphaFoldDB" id="A0A1B2I846"/>
<dbReference type="SUPFAM" id="SSF56349">
    <property type="entry name" value="DNA breaking-rejoining enzymes"/>
    <property type="match status" value="1"/>
</dbReference>
<reference evidence="5" key="1">
    <citation type="submission" date="2016-08" db="EMBL/GenBank/DDBJ databases">
        <title>Complete genome of Cloacibacillus porcorum.</title>
        <authorList>
            <person name="Looft T."/>
            <person name="Bayles D.O."/>
            <person name="Alt D.P."/>
        </authorList>
    </citation>
    <scope>NUCLEOTIDE SEQUENCE [LARGE SCALE GENOMIC DNA]</scope>
    <source>
        <strain evidence="5">CL-84</strain>
    </source>
</reference>
<dbReference type="Proteomes" id="UP000093044">
    <property type="component" value="Chromosome"/>
</dbReference>
<dbReference type="STRING" id="1197717.BED41_14150"/>
<dbReference type="Gene3D" id="1.10.443.10">
    <property type="entry name" value="Intergrase catalytic core"/>
    <property type="match status" value="1"/>
</dbReference>
<evidence type="ECO:0000256" key="2">
    <source>
        <dbReference type="ARBA" id="ARBA00023125"/>
    </source>
</evidence>
<evidence type="ECO:0000313" key="5">
    <source>
        <dbReference type="EMBL" id="ANZ46139.1"/>
    </source>
</evidence>
<sequence>MFLSTVRKPRVNKYSCSNILLKGAIYHFRQCIPQDIVPCFSKKEYRLSLHTSDKRKAARKAAIMHNVLWDIFTLIREDGFKMDEATFRNIEAMADKWLVEILKDDELKRIKGLVDHAFWHVDKDFNYESNSYDFDSMASMVQSDIKEALKTNDFKPFVYDTNTGEYSGVYGIKKTVDDFITTHALDIKGEELIALTREIAKRYVDYLEIGKARENGDYAVEKKLMKDIFPSSGTNISSYTCAKALPLQDIQDDSDVTILEAVNKYYETKRFKDLAAGTQTEARRALTDFTSMLGNIPLKDISVASVRTFRARYYKMPKERRTKERVHLNASQLIALAENDPTVQIRTERASCKSLAFIVTFFKWLEKEGYCFNPQIIKVIAPDKEKPLVNANEKRNRYTIEELNRMFHHKSYVSDSFRYDFQFWLPLLGIFTGARLDELCQINPQDGILQSKEGIWYIDIKDNAEGKGIKTAAGYRAIPIHPELIALGFIKYAEGQKAKGETLLFPELRNRRADKKLYPKASRWFNDVFKKEVGITSVATKTKKEEKKLDFHSFRATFIDTAKQLSLPLSQVHEIVGHTEDRGVTGIYEERYGIAILFHDVIEKIKYDGLDLSKLKNNRYSR</sequence>
<evidence type="ECO:0000256" key="1">
    <source>
        <dbReference type="ARBA" id="ARBA00008857"/>
    </source>
</evidence>
<dbReference type="GO" id="GO:0006310">
    <property type="term" value="P:DNA recombination"/>
    <property type="evidence" value="ECO:0007669"/>
    <property type="project" value="UniProtKB-KW"/>
</dbReference>
<dbReference type="PROSITE" id="PS51898">
    <property type="entry name" value="TYR_RECOMBINASE"/>
    <property type="match status" value="1"/>
</dbReference>
<dbReference type="Pfam" id="PF00589">
    <property type="entry name" value="Phage_integrase"/>
    <property type="match status" value="1"/>
</dbReference>
<feature type="domain" description="Tyr recombinase" evidence="4">
    <location>
        <begin position="393"/>
        <end position="603"/>
    </location>
</feature>
<accession>A0A1B2I846</accession>
<organism evidence="5 6">
    <name type="scientific">Cloacibacillus porcorum</name>
    <dbReference type="NCBI Taxonomy" id="1197717"/>
    <lineage>
        <taxon>Bacteria</taxon>
        <taxon>Thermotogati</taxon>
        <taxon>Synergistota</taxon>
        <taxon>Synergistia</taxon>
        <taxon>Synergistales</taxon>
        <taxon>Synergistaceae</taxon>
        <taxon>Cloacibacillus</taxon>
    </lineage>
</organism>
<evidence type="ECO:0000259" key="4">
    <source>
        <dbReference type="PROSITE" id="PS51898"/>
    </source>
</evidence>
<dbReference type="KEGG" id="cpor:BED41_14150"/>
<dbReference type="InterPro" id="IPR013762">
    <property type="entry name" value="Integrase-like_cat_sf"/>
</dbReference>
<dbReference type="CDD" id="cd01184">
    <property type="entry name" value="INT_C_like_1"/>
    <property type="match status" value="1"/>
</dbReference>
<evidence type="ECO:0000256" key="3">
    <source>
        <dbReference type="ARBA" id="ARBA00023172"/>
    </source>
</evidence>
<proteinExistence type="inferred from homology"/>
<dbReference type="InterPro" id="IPR011010">
    <property type="entry name" value="DNA_brk_join_enz"/>
</dbReference>
<dbReference type="PANTHER" id="PTHR30349">
    <property type="entry name" value="PHAGE INTEGRASE-RELATED"/>
    <property type="match status" value="1"/>
</dbReference>
<keyword evidence="2" id="KW-0238">DNA-binding</keyword>
<dbReference type="InterPro" id="IPR046668">
    <property type="entry name" value="DUF6538"/>
</dbReference>
<dbReference type="InterPro" id="IPR002104">
    <property type="entry name" value="Integrase_catalytic"/>
</dbReference>
<dbReference type="GO" id="GO:0015074">
    <property type="term" value="P:DNA integration"/>
    <property type="evidence" value="ECO:0007669"/>
    <property type="project" value="InterPro"/>
</dbReference>
<evidence type="ECO:0000313" key="6">
    <source>
        <dbReference type="Proteomes" id="UP000093044"/>
    </source>
</evidence>
<dbReference type="PANTHER" id="PTHR30349:SF41">
    <property type="entry name" value="INTEGRASE_RECOMBINASE PROTEIN MJ0367-RELATED"/>
    <property type="match status" value="1"/>
</dbReference>
<dbReference type="Pfam" id="PF20172">
    <property type="entry name" value="DUF6538"/>
    <property type="match status" value="1"/>
</dbReference>
<comment type="similarity">
    <text evidence="1">Belongs to the 'phage' integrase family.</text>
</comment>
<name>A0A1B2I846_9BACT</name>
<dbReference type="EMBL" id="CP016757">
    <property type="protein sequence ID" value="ANZ46139.1"/>
    <property type="molecule type" value="Genomic_DNA"/>
</dbReference>